<dbReference type="Gene3D" id="1.10.8.60">
    <property type="match status" value="1"/>
</dbReference>
<protein>
    <submittedName>
        <fullName evidence="8">Sigma-54-dependent transcriptional regulator</fullName>
    </submittedName>
</protein>
<evidence type="ECO:0000313" key="9">
    <source>
        <dbReference type="Proteomes" id="UP001597297"/>
    </source>
</evidence>
<dbReference type="Pfam" id="PF00072">
    <property type="entry name" value="Response_reg"/>
    <property type="match status" value="1"/>
</dbReference>
<feature type="modified residue" description="4-aspartylphosphate" evidence="5">
    <location>
        <position position="55"/>
    </location>
</feature>
<dbReference type="InterPro" id="IPR058031">
    <property type="entry name" value="AAA_lid_NorR"/>
</dbReference>
<evidence type="ECO:0000256" key="1">
    <source>
        <dbReference type="ARBA" id="ARBA00022741"/>
    </source>
</evidence>
<dbReference type="PROSITE" id="PS50045">
    <property type="entry name" value="SIGMA54_INTERACT_4"/>
    <property type="match status" value="1"/>
</dbReference>
<evidence type="ECO:0000259" key="7">
    <source>
        <dbReference type="PROSITE" id="PS50110"/>
    </source>
</evidence>
<dbReference type="PROSITE" id="PS00675">
    <property type="entry name" value="SIGMA54_INTERACT_1"/>
    <property type="match status" value="1"/>
</dbReference>
<feature type="domain" description="Sigma-54 factor interaction" evidence="6">
    <location>
        <begin position="145"/>
        <end position="374"/>
    </location>
</feature>
<sequence>MPSLPYNLIIADDDETIRSLLTLKATHYGLHPVTAANGREALELMRDHVDLVLLDLHMPEMDGFSCLEKLSKSHPNVPVIVLSGANEASAAMKAVKLGAHDYITKPFDLNHLFTTLRNAKKLSKVQKENQSLKDSISQESASTDIIAHSDSMRVLLKKAKKIAKLDSSVLLTGESGTGKGVMARFIHSNSSRANKPFVTVSCPALPRELLESELFGHEKGAFTGALKQRIGKIEAAKGGTLFLDEIGDLPIDLQPKLLNVLQDKKFHRVGGEKELTCDVRIITATNIDFKEKIAAKEFREDLFYRISVIPLELPALRARPAEIIPLANHFLNRIAQQRNTSTITIHKDASDKLLQYDWPGNVRQLENLMERASAFCDDNEVTADDLMGSIDQESSTSTQATNLAGMTLADVEKLAIAQTLELCGGNKAESARKLGISEKSIYNKMKRLEL</sequence>
<keyword evidence="2" id="KW-0067">ATP-binding</keyword>
<keyword evidence="1" id="KW-0547">Nucleotide-binding</keyword>
<dbReference type="InterPro" id="IPR003593">
    <property type="entry name" value="AAA+_ATPase"/>
</dbReference>
<dbReference type="Gene3D" id="3.40.50.300">
    <property type="entry name" value="P-loop containing nucleotide triphosphate hydrolases"/>
    <property type="match status" value="1"/>
</dbReference>
<dbReference type="InterPro" id="IPR025662">
    <property type="entry name" value="Sigma_54_int_dom_ATP-bd_1"/>
</dbReference>
<organism evidence="8 9">
    <name type="scientific">Rubritalea spongiae</name>
    <dbReference type="NCBI Taxonomy" id="430797"/>
    <lineage>
        <taxon>Bacteria</taxon>
        <taxon>Pseudomonadati</taxon>
        <taxon>Verrucomicrobiota</taxon>
        <taxon>Verrucomicrobiia</taxon>
        <taxon>Verrucomicrobiales</taxon>
        <taxon>Rubritaleaceae</taxon>
        <taxon>Rubritalea</taxon>
    </lineage>
</organism>
<dbReference type="PROSITE" id="PS00688">
    <property type="entry name" value="SIGMA54_INTERACT_3"/>
    <property type="match status" value="1"/>
</dbReference>
<dbReference type="SUPFAM" id="SSF52540">
    <property type="entry name" value="P-loop containing nucleoside triphosphate hydrolases"/>
    <property type="match status" value="1"/>
</dbReference>
<keyword evidence="9" id="KW-1185">Reference proteome</keyword>
<proteinExistence type="predicted"/>
<dbReference type="Pfam" id="PF00158">
    <property type="entry name" value="Sigma54_activat"/>
    <property type="match status" value="1"/>
</dbReference>
<dbReference type="PRINTS" id="PR01590">
    <property type="entry name" value="HTHFIS"/>
</dbReference>
<dbReference type="SUPFAM" id="SSF46689">
    <property type="entry name" value="Homeodomain-like"/>
    <property type="match status" value="1"/>
</dbReference>
<feature type="domain" description="Response regulatory" evidence="7">
    <location>
        <begin position="7"/>
        <end position="120"/>
    </location>
</feature>
<dbReference type="Pfam" id="PF02954">
    <property type="entry name" value="HTH_8"/>
    <property type="match status" value="1"/>
</dbReference>
<dbReference type="SMART" id="SM00382">
    <property type="entry name" value="AAA"/>
    <property type="match status" value="1"/>
</dbReference>
<evidence type="ECO:0000256" key="4">
    <source>
        <dbReference type="ARBA" id="ARBA00023163"/>
    </source>
</evidence>
<accession>A0ABW5E0U0</accession>
<dbReference type="Proteomes" id="UP001597297">
    <property type="component" value="Unassembled WGS sequence"/>
</dbReference>
<dbReference type="InterPro" id="IPR002078">
    <property type="entry name" value="Sigma_54_int"/>
</dbReference>
<name>A0ABW5E0U0_9BACT</name>
<dbReference type="CDD" id="cd00009">
    <property type="entry name" value="AAA"/>
    <property type="match status" value="1"/>
</dbReference>
<evidence type="ECO:0000259" key="6">
    <source>
        <dbReference type="PROSITE" id="PS50045"/>
    </source>
</evidence>
<dbReference type="InterPro" id="IPR009057">
    <property type="entry name" value="Homeodomain-like_sf"/>
</dbReference>
<dbReference type="InterPro" id="IPR001789">
    <property type="entry name" value="Sig_transdc_resp-reg_receiver"/>
</dbReference>
<keyword evidence="3" id="KW-0805">Transcription regulation</keyword>
<evidence type="ECO:0000313" key="8">
    <source>
        <dbReference type="EMBL" id="MFD2276128.1"/>
    </source>
</evidence>
<keyword evidence="5" id="KW-0597">Phosphoprotein</keyword>
<dbReference type="InterPro" id="IPR025944">
    <property type="entry name" value="Sigma_54_int_dom_CS"/>
</dbReference>
<evidence type="ECO:0000256" key="5">
    <source>
        <dbReference type="PROSITE-ProRule" id="PRU00169"/>
    </source>
</evidence>
<reference evidence="9" key="1">
    <citation type="journal article" date="2019" name="Int. J. Syst. Evol. Microbiol.">
        <title>The Global Catalogue of Microorganisms (GCM) 10K type strain sequencing project: providing services to taxonomists for standard genome sequencing and annotation.</title>
        <authorList>
            <consortium name="The Broad Institute Genomics Platform"/>
            <consortium name="The Broad Institute Genome Sequencing Center for Infectious Disease"/>
            <person name="Wu L."/>
            <person name="Ma J."/>
        </authorList>
    </citation>
    <scope>NUCLEOTIDE SEQUENCE [LARGE SCALE GENOMIC DNA]</scope>
    <source>
        <strain evidence="9">JCM 16545</strain>
    </source>
</reference>
<evidence type="ECO:0000256" key="2">
    <source>
        <dbReference type="ARBA" id="ARBA00022840"/>
    </source>
</evidence>
<dbReference type="Pfam" id="PF25601">
    <property type="entry name" value="AAA_lid_14"/>
    <property type="match status" value="1"/>
</dbReference>
<dbReference type="RefSeq" id="WP_377095349.1">
    <property type="nucleotide sequence ID" value="NZ_JBHSJM010000001.1"/>
</dbReference>
<dbReference type="InterPro" id="IPR002197">
    <property type="entry name" value="HTH_Fis"/>
</dbReference>
<gene>
    <name evidence="8" type="ORF">ACFSQZ_06590</name>
</gene>
<dbReference type="InterPro" id="IPR027417">
    <property type="entry name" value="P-loop_NTPase"/>
</dbReference>
<keyword evidence="4" id="KW-0804">Transcription</keyword>
<evidence type="ECO:0000256" key="3">
    <source>
        <dbReference type="ARBA" id="ARBA00023015"/>
    </source>
</evidence>
<dbReference type="Gene3D" id="1.10.10.60">
    <property type="entry name" value="Homeodomain-like"/>
    <property type="match status" value="1"/>
</dbReference>
<dbReference type="PROSITE" id="PS50110">
    <property type="entry name" value="RESPONSE_REGULATORY"/>
    <property type="match status" value="1"/>
</dbReference>
<comment type="caution">
    <text evidence="8">The sequence shown here is derived from an EMBL/GenBank/DDBJ whole genome shotgun (WGS) entry which is preliminary data.</text>
</comment>
<dbReference type="EMBL" id="JBHUJC010000019">
    <property type="protein sequence ID" value="MFD2276128.1"/>
    <property type="molecule type" value="Genomic_DNA"/>
</dbReference>
<dbReference type="SMART" id="SM00448">
    <property type="entry name" value="REC"/>
    <property type="match status" value="1"/>
</dbReference>
<dbReference type="Gene3D" id="3.40.50.2300">
    <property type="match status" value="1"/>
</dbReference>
<dbReference type="CDD" id="cd17536">
    <property type="entry name" value="REC_YesN-like"/>
    <property type="match status" value="1"/>
</dbReference>
<dbReference type="PANTHER" id="PTHR32071">
    <property type="entry name" value="TRANSCRIPTIONAL REGULATORY PROTEIN"/>
    <property type="match status" value="1"/>
</dbReference>
<dbReference type="SUPFAM" id="SSF52172">
    <property type="entry name" value="CheY-like"/>
    <property type="match status" value="1"/>
</dbReference>
<dbReference type="InterPro" id="IPR011006">
    <property type="entry name" value="CheY-like_superfamily"/>
</dbReference>